<dbReference type="EMBL" id="DS022263">
    <property type="protein sequence ID" value="EWG55094.1"/>
    <property type="molecule type" value="Genomic_DNA"/>
</dbReference>
<gene>
    <name evidence="1" type="ORF">FVEG_13144</name>
</gene>
<accession>W7N602</accession>
<dbReference type="AlphaFoldDB" id="W7N602"/>
<keyword evidence="2" id="KW-1185">Reference proteome</keyword>
<dbReference type="KEGG" id="fvr:FVEG_13144"/>
<dbReference type="EMBL" id="CM000583">
    <property type="protein sequence ID" value="EWG55094.1"/>
    <property type="molecule type" value="Genomic_DNA"/>
</dbReference>
<dbReference type="VEuPathDB" id="FungiDB:FVEG_13144"/>
<proteinExistence type="predicted"/>
<reference evidence="1 2" key="1">
    <citation type="journal article" date="2010" name="Nature">
        <title>Comparative genomics reveals mobile pathogenicity chromosomes in Fusarium.</title>
        <authorList>
            <person name="Ma L.J."/>
            <person name="van der Does H.C."/>
            <person name="Borkovich K.A."/>
            <person name="Coleman J.J."/>
            <person name="Daboussi M.J."/>
            <person name="Di Pietro A."/>
            <person name="Dufresne M."/>
            <person name="Freitag M."/>
            <person name="Grabherr M."/>
            <person name="Henrissat B."/>
            <person name="Houterman P.M."/>
            <person name="Kang S."/>
            <person name="Shim W.B."/>
            <person name="Woloshuk C."/>
            <person name="Xie X."/>
            <person name="Xu J.R."/>
            <person name="Antoniw J."/>
            <person name="Baker S.E."/>
            <person name="Bluhm B.H."/>
            <person name="Breakspear A."/>
            <person name="Brown D.W."/>
            <person name="Butchko R.A."/>
            <person name="Chapman S."/>
            <person name="Coulson R."/>
            <person name="Coutinho P.M."/>
            <person name="Danchin E.G."/>
            <person name="Diener A."/>
            <person name="Gale L.R."/>
            <person name="Gardiner D.M."/>
            <person name="Goff S."/>
            <person name="Hammond-Kosack K.E."/>
            <person name="Hilburn K."/>
            <person name="Hua-Van A."/>
            <person name="Jonkers W."/>
            <person name="Kazan K."/>
            <person name="Kodira C.D."/>
            <person name="Koehrsen M."/>
            <person name="Kumar L."/>
            <person name="Lee Y.H."/>
            <person name="Li L."/>
            <person name="Manners J.M."/>
            <person name="Miranda-Saavedra D."/>
            <person name="Mukherjee M."/>
            <person name="Park G."/>
            <person name="Park J."/>
            <person name="Park S.Y."/>
            <person name="Proctor R.H."/>
            <person name="Regev A."/>
            <person name="Ruiz-Roldan M.C."/>
            <person name="Sain D."/>
            <person name="Sakthikumar S."/>
            <person name="Sykes S."/>
            <person name="Schwartz D.C."/>
            <person name="Turgeon B.G."/>
            <person name="Wapinski I."/>
            <person name="Yoder O."/>
            <person name="Young S."/>
            <person name="Zeng Q."/>
            <person name="Zhou S."/>
            <person name="Galagan J."/>
            <person name="Cuomo C.A."/>
            <person name="Kistler H.C."/>
            <person name="Rep M."/>
        </authorList>
    </citation>
    <scope>NUCLEOTIDE SEQUENCE [LARGE SCALE GENOMIC DNA]</scope>
    <source>
        <strain evidence="2">M3125 / FGSC 7600</strain>
    </source>
</reference>
<protein>
    <submittedName>
        <fullName evidence="1">Uncharacterized protein</fullName>
    </submittedName>
</protein>
<dbReference type="Proteomes" id="UP000009096">
    <property type="component" value="Chromosome 6"/>
</dbReference>
<name>W7N602_GIBM7</name>
<evidence type="ECO:0000313" key="1">
    <source>
        <dbReference type="EMBL" id="EWG55094.1"/>
    </source>
</evidence>
<sequence>MARIRPCGRARKCNLTSAIRHTSSISHSRARLSRAQSEQIAADRCKIPFSIISMPKSCDRPAYSVALAINSAKMTAKKCIMIFKSEIRTPSGIACDSAENLPLGAEKMAYRTRLGPACQHAALH</sequence>
<evidence type="ECO:0000313" key="2">
    <source>
        <dbReference type="Proteomes" id="UP000009096"/>
    </source>
</evidence>
<organism evidence="1 2">
    <name type="scientific">Gibberella moniliformis (strain M3125 / FGSC 7600)</name>
    <name type="common">Maize ear and stalk rot fungus</name>
    <name type="synonym">Fusarium verticillioides</name>
    <dbReference type="NCBI Taxonomy" id="334819"/>
    <lineage>
        <taxon>Eukaryota</taxon>
        <taxon>Fungi</taxon>
        <taxon>Dikarya</taxon>
        <taxon>Ascomycota</taxon>
        <taxon>Pezizomycotina</taxon>
        <taxon>Sordariomycetes</taxon>
        <taxon>Hypocreomycetidae</taxon>
        <taxon>Hypocreales</taxon>
        <taxon>Nectriaceae</taxon>
        <taxon>Fusarium</taxon>
        <taxon>Fusarium fujikuroi species complex</taxon>
    </lineage>
</organism>
<dbReference type="GeneID" id="30070518"/>
<dbReference type="RefSeq" id="XP_018761285.1">
    <property type="nucleotide sequence ID" value="XM_018902522.1"/>
</dbReference>
<dbReference type="HOGENOM" id="CLU_2004137_0_0_1"/>